<organism evidence="1 2">
    <name type="scientific">Paenibacillus hunanensis</name>
    <dbReference type="NCBI Taxonomy" id="539262"/>
    <lineage>
        <taxon>Bacteria</taxon>
        <taxon>Bacillati</taxon>
        <taxon>Bacillota</taxon>
        <taxon>Bacilli</taxon>
        <taxon>Bacillales</taxon>
        <taxon>Paenibacillaceae</taxon>
        <taxon>Paenibacillus</taxon>
    </lineage>
</organism>
<evidence type="ECO:0000313" key="2">
    <source>
        <dbReference type="Proteomes" id="UP001185028"/>
    </source>
</evidence>
<name>A0ABU1J8A1_9BACL</name>
<dbReference type="EMBL" id="JAVDQH010000037">
    <property type="protein sequence ID" value="MDR6246698.1"/>
    <property type="molecule type" value="Genomic_DNA"/>
</dbReference>
<keyword evidence="2" id="KW-1185">Reference proteome</keyword>
<comment type="caution">
    <text evidence="1">The sequence shown here is derived from an EMBL/GenBank/DDBJ whole genome shotgun (WGS) entry which is preliminary data.</text>
</comment>
<accession>A0ABU1J8A1</accession>
<dbReference type="Proteomes" id="UP001185028">
    <property type="component" value="Unassembled WGS sequence"/>
</dbReference>
<evidence type="ECO:0000313" key="1">
    <source>
        <dbReference type="EMBL" id="MDR6246698.1"/>
    </source>
</evidence>
<dbReference type="RefSeq" id="WP_188778745.1">
    <property type="nucleotide sequence ID" value="NZ_BMMB01000023.1"/>
</dbReference>
<protein>
    <recommendedName>
        <fullName evidence="3">DUF1232 domain-containing protein</fullName>
    </recommendedName>
</protein>
<proteinExistence type="predicted"/>
<reference evidence="1 2" key="1">
    <citation type="submission" date="2023-07" db="EMBL/GenBank/DDBJ databases">
        <title>Genomic Encyclopedia of Type Strains, Phase IV (KMG-IV): sequencing the most valuable type-strain genomes for metagenomic binning, comparative biology and taxonomic classification.</title>
        <authorList>
            <person name="Goeker M."/>
        </authorList>
    </citation>
    <scope>NUCLEOTIDE SEQUENCE [LARGE SCALE GENOMIC DNA]</scope>
    <source>
        <strain evidence="1 2">DSM 22170</strain>
    </source>
</reference>
<evidence type="ECO:0008006" key="3">
    <source>
        <dbReference type="Google" id="ProtNLM"/>
    </source>
</evidence>
<gene>
    <name evidence="1" type="ORF">JOC58_004643</name>
</gene>
<sequence>MSKWARLFSAKQWLHVFKKLPGLLTSRQLPLKEKMLFVIPVLAYWVMPDVMPFMPIDDIGVTLLMMNWFVSRAESKLSVIEYDPRR</sequence>